<dbReference type="GO" id="GO:0030687">
    <property type="term" value="C:preribosome, large subunit precursor"/>
    <property type="evidence" value="ECO:0007669"/>
    <property type="project" value="TreeGrafter"/>
</dbReference>
<sequence>MGKKRAAPQQPEAEDPEMLQGPAQSGSDAEDGGSDEGNEYGMGGTGSEDDGDSGGSERDGEGASDEERQEEDKVALAGAGAGPGILGLASGSDDEDDGDIDDDLPSDRGEDDDADEDGAPRVPGSSDADDEAGGSGSGGDSDGGGGGGGGRAVQHASFLSGEKGASFAKAFSKILGKPAKGAAKAAEGKGGLILAESAGVQKRRKEEEDDAEARHEAKKQRLAMKKRGHLGEDPAHDVREKALQRLATRGVVLLFNAVNKAQKQKAEAEAAGGVSKRKAAAAKLGKASFLAELKQAATVGVPVEAAGAQQQQKQGKGKGQQQQQQQQRDPGGGAGWEVLGEGFPGLTGGAKMKDWDRRGSGSEDEIAEQPRLAEAEVSSDEGDGW</sequence>
<evidence type="ECO:0000256" key="2">
    <source>
        <dbReference type="SAM" id="MobiDB-lite"/>
    </source>
</evidence>
<dbReference type="PANTHER" id="PTHR13245:SF14">
    <property type="entry name" value="RRP15-LIKE PROTEIN"/>
    <property type="match status" value="1"/>
</dbReference>
<feature type="region of interest" description="Disordered" evidence="2">
    <location>
        <begin position="306"/>
        <end position="385"/>
    </location>
</feature>
<comment type="similarity">
    <text evidence="1">Belongs to the RRP15 family.</text>
</comment>
<dbReference type="STRING" id="145388.A0A0D2NED5"/>
<dbReference type="KEGG" id="mng:MNEG_4376"/>
<name>A0A0D2NED5_9CHLO</name>
<evidence type="ECO:0008006" key="5">
    <source>
        <dbReference type="Google" id="ProtNLM"/>
    </source>
</evidence>
<dbReference type="GeneID" id="25737254"/>
<organism evidence="3 4">
    <name type="scientific">Monoraphidium neglectum</name>
    <dbReference type="NCBI Taxonomy" id="145388"/>
    <lineage>
        <taxon>Eukaryota</taxon>
        <taxon>Viridiplantae</taxon>
        <taxon>Chlorophyta</taxon>
        <taxon>core chlorophytes</taxon>
        <taxon>Chlorophyceae</taxon>
        <taxon>CS clade</taxon>
        <taxon>Sphaeropleales</taxon>
        <taxon>Selenastraceae</taxon>
        <taxon>Monoraphidium</taxon>
    </lineage>
</organism>
<gene>
    <name evidence="3" type="ORF">MNEG_4376</name>
</gene>
<dbReference type="Proteomes" id="UP000054498">
    <property type="component" value="Unassembled WGS sequence"/>
</dbReference>
<dbReference type="OrthoDB" id="20949at2759"/>
<feature type="compositionally biased region" description="Gly residues" evidence="2">
    <location>
        <begin position="133"/>
        <end position="151"/>
    </location>
</feature>
<dbReference type="GO" id="GO:0000470">
    <property type="term" value="P:maturation of LSU-rRNA"/>
    <property type="evidence" value="ECO:0007669"/>
    <property type="project" value="TreeGrafter"/>
</dbReference>
<proteinExistence type="inferred from homology"/>
<feature type="compositionally biased region" description="Acidic residues" evidence="2">
    <location>
        <begin position="92"/>
        <end position="117"/>
    </location>
</feature>
<feature type="compositionally biased region" description="Basic residues" evidence="2">
    <location>
        <begin position="216"/>
        <end position="228"/>
    </location>
</feature>
<feature type="region of interest" description="Disordered" evidence="2">
    <location>
        <begin position="178"/>
        <end position="237"/>
    </location>
</feature>
<evidence type="ECO:0000256" key="1">
    <source>
        <dbReference type="ARBA" id="ARBA00007462"/>
    </source>
</evidence>
<accession>A0A0D2NED5</accession>
<dbReference type="PANTHER" id="PTHR13245">
    <property type="entry name" value="RRP15-LIKE PROTEIN"/>
    <property type="match status" value="1"/>
</dbReference>
<dbReference type="InterPro" id="IPR012459">
    <property type="entry name" value="Rrp15"/>
</dbReference>
<keyword evidence="4" id="KW-1185">Reference proteome</keyword>
<feature type="region of interest" description="Disordered" evidence="2">
    <location>
        <begin position="1"/>
        <end position="157"/>
    </location>
</feature>
<feature type="compositionally biased region" description="Basic and acidic residues" evidence="2">
    <location>
        <begin position="351"/>
        <end position="361"/>
    </location>
</feature>
<dbReference type="Pfam" id="PF07890">
    <property type="entry name" value="Rrp15p"/>
    <property type="match status" value="1"/>
</dbReference>
<dbReference type="AlphaFoldDB" id="A0A0D2NED5"/>
<dbReference type="RefSeq" id="XP_013902600.1">
    <property type="nucleotide sequence ID" value="XM_014047146.1"/>
</dbReference>
<evidence type="ECO:0000313" key="4">
    <source>
        <dbReference type="Proteomes" id="UP000054498"/>
    </source>
</evidence>
<evidence type="ECO:0000313" key="3">
    <source>
        <dbReference type="EMBL" id="KIZ03581.1"/>
    </source>
</evidence>
<reference evidence="3 4" key="1">
    <citation type="journal article" date="2013" name="BMC Genomics">
        <title>Reconstruction of the lipid metabolism for the microalga Monoraphidium neglectum from its genome sequence reveals characteristics suitable for biofuel production.</title>
        <authorList>
            <person name="Bogen C."/>
            <person name="Al-Dilaimi A."/>
            <person name="Albersmeier A."/>
            <person name="Wichmann J."/>
            <person name="Grundmann M."/>
            <person name="Rupp O."/>
            <person name="Lauersen K.J."/>
            <person name="Blifernez-Klassen O."/>
            <person name="Kalinowski J."/>
            <person name="Goesmann A."/>
            <person name="Mussgnug J.H."/>
            <person name="Kruse O."/>
        </authorList>
    </citation>
    <scope>NUCLEOTIDE SEQUENCE [LARGE SCALE GENOMIC DNA]</scope>
    <source>
        <strain evidence="3 4">SAG 48.87</strain>
    </source>
</reference>
<dbReference type="EMBL" id="KK100823">
    <property type="protein sequence ID" value="KIZ03581.1"/>
    <property type="molecule type" value="Genomic_DNA"/>
</dbReference>
<feature type="compositionally biased region" description="Acidic residues" evidence="2">
    <location>
        <begin position="28"/>
        <end position="38"/>
    </location>
</feature>
<dbReference type="GO" id="GO:0000460">
    <property type="term" value="P:maturation of 5.8S rRNA"/>
    <property type="evidence" value="ECO:0007669"/>
    <property type="project" value="TreeGrafter"/>
</dbReference>
<feature type="compositionally biased region" description="Low complexity" evidence="2">
    <location>
        <begin position="306"/>
        <end position="327"/>
    </location>
</feature>
<protein>
    <recommendedName>
        <fullName evidence="5">RRP15-like protein</fullName>
    </recommendedName>
</protein>